<gene>
    <name evidence="5" type="ORF">ODALV1_LOCUS2041</name>
</gene>
<evidence type="ECO:0000256" key="4">
    <source>
        <dbReference type="SAM" id="MobiDB-lite"/>
    </source>
</evidence>
<name>A0ABP1PNM8_9HEXA</name>
<keyword evidence="3" id="KW-0560">Oxidoreductase</keyword>
<evidence type="ECO:0000313" key="6">
    <source>
        <dbReference type="Proteomes" id="UP001642540"/>
    </source>
</evidence>
<evidence type="ECO:0000256" key="1">
    <source>
        <dbReference type="ARBA" id="ARBA00004496"/>
    </source>
</evidence>
<comment type="caution">
    <text evidence="5">The sequence shown here is derived from an EMBL/GenBank/DDBJ whole genome shotgun (WGS) entry which is preliminary data.</text>
</comment>
<dbReference type="EMBL" id="CAXLJM020000007">
    <property type="protein sequence ID" value="CAL8072185.1"/>
    <property type="molecule type" value="Genomic_DNA"/>
</dbReference>
<comment type="subcellular location">
    <subcellularLocation>
        <location evidence="1">Cytoplasm</location>
    </subcellularLocation>
</comment>
<evidence type="ECO:0000313" key="5">
    <source>
        <dbReference type="EMBL" id="CAL8072185.1"/>
    </source>
</evidence>
<protein>
    <recommendedName>
        <fullName evidence="7">Prostamide/prostaglandin F synthase</fullName>
    </recommendedName>
</protein>
<evidence type="ECO:0000256" key="3">
    <source>
        <dbReference type="ARBA" id="ARBA00023002"/>
    </source>
</evidence>
<keyword evidence="2" id="KW-0963">Cytoplasm</keyword>
<keyword evidence="6" id="KW-1185">Reference proteome</keyword>
<organism evidence="5 6">
    <name type="scientific">Orchesella dallaii</name>
    <dbReference type="NCBI Taxonomy" id="48710"/>
    <lineage>
        <taxon>Eukaryota</taxon>
        <taxon>Metazoa</taxon>
        <taxon>Ecdysozoa</taxon>
        <taxon>Arthropoda</taxon>
        <taxon>Hexapoda</taxon>
        <taxon>Collembola</taxon>
        <taxon>Entomobryomorpha</taxon>
        <taxon>Entomobryoidea</taxon>
        <taxon>Orchesellidae</taxon>
        <taxon>Orchesellinae</taxon>
        <taxon>Orchesella</taxon>
    </lineage>
</organism>
<accession>A0ABP1PNM8</accession>
<evidence type="ECO:0000256" key="2">
    <source>
        <dbReference type="ARBA" id="ARBA00022490"/>
    </source>
</evidence>
<proteinExistence type="predicted"/>
<dbReference type="PANTHER" id="PTHR28630:SF29">
    <property type="entry name" value="PROSTAMIDE_PROSTAGLANDIN F SYNTHASE"/>
    <property type="match status" value="1"/>
</dbReference>
<dbReference type="InterPro" id="IPR032801">
    <property type="entry name" value="PXL2A/B/C"/>
</dbReference>
<sequence>MTALLSKKVVGITGTFAAALSALYAYSGSFLPAAFFGTMAASNHSLDLSRIGKNVVKKVPSMEDVAQGAKELSTLTPLLASHGVKNIAVGLENFGLDEFVEGQFFNGDLYVDVDKKTYKDIGYKRFSTIGVLMSLFGKAARDRIAQNRQENLPSNLKGDGLQNGGTIVIAKGGAKVLLDFRQDNPADHVELSEILRVLNIPNPESNSGESASGEDGQGKL</sequence>
<dbReference type="PANTHER" id="PTHR28630">
    <property type="match status" value="1"/>
</dbReference>
<dbReference type="Pfam" id="PF13911">
    <property type="entry name" value="AhpC-TSA_2"/>
    <property type="match status" value="1"/>
</dbReference>
<evidence type="ECO:0008006" key="7">
    <source>
        <dbReference type="Google" id="ProtNLM"/>
    </source>
</evidence>
<feature type="region of interest" description="Disordered" evidence="4">
    <location>
        <begin position="200"/>
        <end position="220"/>
    </location>
</feature>
<reference evidence="5 6" key="1">
    <citation type="submission" date="2024-08" db="EMBL/GenBank/DDBJ databases">
        <authorList>
            <person name="Cucini C."/>
            <person name="Frati F."/>
        </authorList>
    </citation>
    <scope>NUCLEOTIDE SEQUENCE [LARGE SCALE GENOMIC DNA]</scope>
</reference>
<dbReference type="Proteomes" id="UP001642540">
    <property type="component" value="Unassembled WGS sequence"/>
</dbReference>